<comment type="caution">
    <text evidence="1">The sequence shown here is derived from an EMBL/GenBank/DDBJ whole genome shotgun (WGS) entry which is preliminary data.</text>
</comment>
<protein>
    <submittedName>
        <fullName evidence="1">Uncharacterized protein</fullName>
    </submittedName>
</protein>
<dbReference type="EMBL" id="SNZP01000008">
    <property type="protein sequence ID" value="TDR78483.1"/>
    <property type="molecule type" value="Genomic_DNA"/>
</dbReference>
<dbReference type="Proteomes" id="UP000295611">
    <property type="component" value="Unassembled WGS sequence"/>
</dbReference>
<dbReference type="OrthoDB" id="8611334at2"/>
<dbReference type="RefSeq" id="WP_133681332.1">
    <property type="nucleotide sequence ID" value="NZ_SNZP01000008.1"/>
</dbReference>
<name>A0A4R7B6D7_9NEIS</name>
<keyword evidence="2" id="KW-1185">Reference proteome</keyword>
<organism evidence="1 2">
    <name type="scientific">Paludibacterium purpuratum</name>
    <dbReference type="NCBI Taxonomy" id="1144873"/>
    <lineage>
        <taxon>Bacteria</taxon>
        <taxon>Pseudomonadati</taxon>
        <taxon>Pseudomonadota</taxon>
        <taxon>Betaproteobacteria</taxon>
        <taxon>Neisseriales</taxon>
        <taxon>Chromobacteriaceae</taxon>
        <taxon>Paludibacterium</taxon>
    </lineage>
</organism>
<accession>A0A4R7B6D7</accession>
<evidence type="ECO:0000313" key="2">
    <source>
        <dbReference type="Proteomes" id="UP000295611"/>
    </source>
</evidence>
<evidence type="ECO:0000313" key="1">
    <source>
        <dbReference type="EMBL" id="TDR78483.1"/>
    </source>
</evidence>
<gene>
    <name evidence="1" type="ORF">DFP86_108204</name>
</gene>
<sequence length="211" mass="22851">MEEWMGDRQVAIDSTLTERPQALWSVALVTDVQALSAAYRPYAQVAPQIARLRQTEAGHVVMESALPEIRCLAMLLAAGRLDEHCPRSPNHFADDADWLAARAFLLGVTHVEVTLGQLAVLEQANQRLLRLGRRMSQDRCVLQPVLRASGSVPSQPMVLRAWGALPPAGELSALSASDAGTQLSRILRQRCRVRLAGLMAALSAGNKNGAS</sequence>
<proteinExistence type="predicted"/>
<reference evidence="1 2" key="1">
    <citation type="submission" date="2019-03" db="EMBL/GenBank/DDBJ databases">
        <title>Genomic Encyclopedia of Type Strains, Phase III (KMG-III): the genomes of soil and plant-associated and newly described type strains.</title>
        <authorList>
            <person name="Whitman W."/>
        </authorList>
    </citation>
    <scope>NUCLEOTIDE SEQUENCE [LARGE SCALE GENOMIC DNA]</scope>
    <source>
        <strain evidence="1 2">CECT 8976</strain>
    </source>
</reference>
<dbReference type="AlphaFoldDB" id="A0A4R7B6D7"/>